<dbReference type="InParanoid" id="A0A671FJX6"/>
<name>A0A671FJX6_RHIFE</name>
<reference evidence="2" key="5">
    <citation type="submission" date="2025-09" db="UniProtKB">
        <authorList>
            <consortium name="Ensembl"/>
        </authorList>
    </citation>
    <scope>IDENTIFICATION</scope>
</reference>
<evidence type="ECO:0000313" key="3">
    <source>
        <dbReference type="Proteomes" id="UP000472240"/>
    </source>
</evidence>
<dbReference type="Ensembl" id="ENSRFET00010028159.1">
    <property type="protein sequence ID" value="ENSRFEP00010025911.1"/>
    <property type="gene ID" value="ENSRFEG00010017222.1"/>
</dbReference>
<accession>A0A671FJX6</accession>
<dbReference type="OMA" id="WVAFCHN"/>
<gene>
    <name evidence="2" type="primary">DEFB136</name>
</gene>
<dbReference type="GO" id="GO:0140367">
    <property type="term" value="P:antibacterial innate immune response"/>
    <property type="evidence" value="ECO:0007669"/>
    <property type="project" value="Ensembl"/>
</dbReference>
<organism evidence="2 3">
    <name type="scientific">Rhinolophus ferrumequinum</name>
    <name type="common">Greater horseshoe bat</name>
    <dbReference type="NCBI Taxonomy" id="59479"/>
    <lineage>
        <taxon>Eukaryota</taxon>
        <taxon>Metazoa</taxon>
        <taxon>Chordata</taxon>
        <taxon>Craniata</taxon>
        <taxon>Vertebrata</taxon>
        <taxon>Euteleostomi</taxon>
        <taxon>Mammalia</taxon>
        <taxon>Eutheria</taxon>
        <taxon>Laurasiatheria</taxon>
        <taxon>Chiroptera</taxon>
        <taxon>Yinpterochiroptera</taxon>
        <taxon>Rhinolophoidea</taxon>
        <taxon>Rhinolophidae</taxon>
        <taxon>Rhinolophinae</taxon>
        <taxon>Rhinolophus</taxon>
    </lineage>
</organism>
<keyword evidence="1" id="KW-0732">Signal</keyword>
<reference evidence="2 3" key="1">
    <citation type="journal article" date="2015" name="Annu Rev Anim Biosci">
        <title>The Genome 10K Project: a way forward.</title>
        <authorList>
            <person name="Koepfli K.P."/>
            <person name="Paten B."/>
            <person name="O'Brien S.J."/>
            <person name="Koepfli K.P."/>
            <person name="Paten B."/>
            <person name="Antunes A."/>
            <person name="Belov K."/>
            <person name="Bustamante C."/>
            <person name="Castoe T.A."/>
            <person name="Clawson H."/>
            <person name="Crawford A.J."/>
            <person name="Diekhans M."/>
            <person name="Distel D."/>
            <person name="Durbin R."/>
            <person name="Earl D."/>
            <person name="Fujita M.K."/>
            <person name="Gamble T."/>
            <person name="Georges A."/>
            <person name="Gemmell N."/>
            <person name="Gilbert M.T."/>
            <person name="Graves J.M."/>
            <person name="Green R.E."/>
            <person name="Hickey G."/>
            <person name="Jarvis E.D."/>
            <person name="Johnson W."/>
            <person name="Komissarov A."/>
            <person name="Korf I."/>
            <person name="Kuhn R."/>
            <person name="Larkin D.M."/>
            <person name="Lewin H."/>
            <person name="Lopez J.V."/>
            <person name="Ma J."/>
            <person name="Marques-Bonet T."/>
            <person name="Miller W."/>
            <person name="Murphy R."/>
            <person name="Pevzner P."/>
            <person name="Shapiro B."/>
            <person name="Steiner C."/>
            <person name="Tamazian G."/>
            <person name="Venkatesh B."/>
            <person name="Wang J."/>
            <person name="Wayne R."/>
            <person name="Wiley E."/>
            <person name="Yang H."/>
            <person name="Zhang G."/>
            <person name="Haussler D."/>
            <person name="Ryder O."/>
            <person name="O'Brien S.J."/>
        </authorList>
    </citation>
    <scope>NUCLEOTIDE SEQUENCE</scope>
</reference>
<dbReference type="GeneTree" id="ENSGT00390000001862"/>
<dbReference type="InterPro" id="IPR035307">
    <property type="entry name" value="DEFB136/42"/>
</dbReference>
<reference evidence="2 3" key="2">
    <citation type="journal article" date="2018" name="Annu Rev Anim Biosci">
        <title>Bat Biology, Genomes, and the Bat1K Project: To Generate Chromosome-Level Genomes for All Living Bat Species.</title>
        <authorList>
            <person name="Teeling E.C."/>
            <person name="Vernes S.C."/>
            <person name="Davalos L.M."/>
            <person name="Ray D.A."/>
            <person name="Gilbert M.T.P."/>
            <person name="Myers E."/>
        </authorList>
    </citation>
    <scope>NUCLEOTIDE SEQUENCE</scope>
</reference>
<dbReference type="GO" id="GO:0001530">
    <property type="term" value="F:lipopolysaccharide binding"/>
    <property type="evidence" value="ECO:0007669"/>
    <property type="project" value="Ensembl"/>
</dbReference>
<dbReference type="PANTHER" id="PTHR39413:SF1">
    <property type="entry name" value="DEFENSIN BETA 136"/>
    <property type="match status" value="1"/>
</dbReference>
<feature type="signal peptide" evidence="1">
    <location>
        <begin position="1"/>
        <end position="19"/>
    </location>
</feature>
<feature type="chain" id="PRO_5025603004" evidence="1">
    <location>
        <begin position="20"/>
        <end position="78"/>
    </location>
</feature>
<dbReference type="Proteomes" id="UP000472240">
    <property type="component" value="Chromosome 18"/>
</dbReference>
<dbReference type="GO" id="GO:0050830">
    <property type="term" value="P:defense response to Gram-positive bacterium"/>
    <property type="evidence" value="ECO:0007669"/>
    <property type="project" value="Ensembl"/>
</dbReference>
<reference evidence="2" key="4">
    <citation type="submission" date="2025-08" db="UniProtKB">
        <authorList>
            <consortium name="Ensembl"/>
        </authorList>
    </citation>
    <scope>IDENTIFICATION</scope>
</reference>
<keyword evidence="3" id="KW-1185">Reference proteome</keyword>
<dbReference type="PANTHER" id="PTHR39413">
    <property type="entry name" value="BETA-DEFENSIN 136"/>
    <property type="match status" value="1"/>
</dbReference>
<protein>
    <submittedName>
        <fullName evidence="2">Defensin beta 136</fullName>
    </submittedName>
</protein>
<dbReference type="AlphaFoldDB" id="A0A671FJX6"/>
<sequence length="78" mass="8859">MRLCLSGLLFLLVISLPSGNGFLRNDGVEIRSCTVIGGRCFFGCRVGWEWVAYCHNILSCCKKLTQCQWLLTFTSWVH</sequence>
<proteinExistence type="predicted"/>
<evidence type="ECO:0000256" key="1">
    <source>
        <dbReference type="SAM" id="SignalP"/>
    </source>
</evidence>
<evidence type="ECO:0000313" key="2">
    <source>
        <dbReference type="Ensembl" id="ENSRFEP00010025911.1"/>
    </source>
</evidence>
<dbReference type="GO" id="GO:0061760">
    <property type="term" value="P:antifungal innate immune response"/>
    <property type="evidence" value="ECO:0007669"/>
    <property type="project" value="Ensembl"/>
</dbReference>
<dbReference type="Pfam" id="PF17333">
    <property type="entry name" value="DEFB136"/>
    <property type="match status" value="1"/>
</dbReference>
<reference evidence="3" key="3">
    <citation type="submission" date="2018-12" db="EMBL/GenBank/DDBJ databases">
        <title>G10K-VGP greater horseshoe bat female genome, primary haplotype.</title>
        <authorList>
            <person name="Teeling E."/>
            <person name="Myers G."/>
            <person name="Vernes S."/>
            <person name="Pippel M."/>
            <person name="Winkler S."/>
            <person name="Fedrigo O."/>
            <person name="Rhie A."/>
            <person name="Koren S."/>
            <person name="Phillippy A."/>
            <person name="Lewin H."/>
            <person name="Damas J."/>
            <person name="Howe K."/>
            <person name="Mountcastle J."/>
            <person name="Jarvis E.D."/>
        </authorList>
    </citation>
    <scope>NUCLEOTIDE SEQUENCE [LARGE SCALE GENOMIC DNA]</scope>
</reference>
<dbReference type="GO" id="GO:0050829">
    <property type="term" value="P:defense response to Gram-negative bacterium"/>
    <property type="evidence" value="ECO:0007669"/>
    <property type="project" value="Ensembl"/>
</dbReference>